<name>A0A2S9VDD6_9ALTE</name>
<dbReference type="EMBL" id="PVNP01000051">
    <property type="protein sequence ID" value="PRO74434.1"/>
    <property type="molecule type" value="Genomic_DNA"/>
</dbReference>
<evidence type="ECO:0000259" key="6">
    <source>
        <dbReference type="Pfam" id="PF04932"/>
    </source>
</evidence>
<dbReference type="InterPro" id="IPR007016">
    <property type="entry name" value="O-antigen_ligase-rel_domated"/>
</dbReference>
<feature type="transmembrane region" description="Helical" evidence="5">
    <location>
        <begin position="137"/>
        <end position="153"/>
    </location>
</feature>
<evidence type="ECO:0000256" key="3">
    <source>
        <dbReference type="ARBA" id="ARBA00022989"/>
    </source>
</evidence>
<feature type="transmembrane region" description="Helical" evidence="5">
    <location>
        <begin position="378"/>
        <end position="411"/>
    </location>
</feature>
<evidence type="ECO:0000256" key="4">
    <source>
        <dbReference type="ARBA" id="ARBA00023136"/>
    </source>
</evidence>
<dbReference type="PANTHER" id="PTHR37422:SF13">
    <property type="entry name" value="LIPOPOLYSACCHARIDE BIOSYNTHESIS PROTEIN PA4999-RELATED"/>
    <property type="match status" value="1"/>
</dbReference>
<evidence type="ECO:0000313" key="7">
    <source>
        <dbReference type="EMBL" id="PRO74434.1"/>
    </source>
</evidence>
<accession>A0A2S9VDD6</accession>
<evidence type="ECO:0000256" key="5">
    <source>
        <dbReference type="SAM" id="Phobius"/>
    </source>
</evidence>
<evidence type="ECO:0000313" key="8">
    <source>
        <dbReference type="Proteomes" id="UP000238949"/>
    </source>
</evidence>
<reference evidence="8" key="1">
    <citation type="journal article" date="2020" name="Int. J. Syst. Evol. Microbiol.">
        <title>Alteromonas alba sp. nov., a marine bacterium isolated from the seawater of the West Pacific Ocean.</title>
        <authorList>
            <person name="Sun C."/>
            <person name="Wu Y.-H."/>
            <person name="Xamxidin M."/>
            <person name="Cheng H."/>
            <person name="Xu X.-W."/>
        </authorList>
    </citation>
    <scope>NUCLEOTIDE SEQUENCE [LARGE SCALE GENOMIC DNA]</scope>
    <source>
        <strain evidence="8">190</strain>
    </source>
</reference>
<comment type="caution">
    <text evidence="7">The sequence shown here is derived from an EMBL/GenBank/DDBJ whole genome shotgun (WGS) entry which is preliminary data.</text>
</comment>
<feature type="transmembrane region" description="Helical" evidence="5">
    <location>
        <begin position="7"/>
        <end position="28"/>
    </location>
</feature>
<feature type="transmembrane region" description="Helical" evidence="5">
    <location>
        <begin position="102"/>
        <end position="125"/>
    </location>
</feature>
<feature type="transmembrane region" description="Helical" evidence="5">
    <location>
        <begin position="48"/>
        <end position="66"/>
    </location>
</feature>
<keyword evidence="2 5" id="KW-0812">Transmembrane</keyword>
<comment type="subcellular location">
    <subcellularLocation>
        <location evidence="1">Membrane</location>
        <topology evidence="1">Multi-pass membrane protein</topology>
    </subcellularLocation>
</comment>
<feature type="transmembrane region" description="Helical" evidence="5">
    <location>
        <begin position="78"/>
        <end position="96"/>
    </location>
</feature>
<dbReference type="RefSeq" id="WP_105933904.1">
    <property type="nucleotide sequence ID" value="NZ_PVNP01000051.1"/>
</dbReference>
<feature type="transmembrane region" description="Helical" evidence="5">
    <location>
        <begin position="183"/>
        <end position="202"/>
    </location>
</feature>
<feature type="transmembrane region" description="Helical" evidence="5">
    <location>
        <begin position="250"/>
        <end position="270"/>
    </location>
</feature>
<dbReference type="PANTHER" id="PTHR37422">
    <property type="entry name" value="TEICHURONIC ACID BIOSYNTHESIS PROTEIN TUAE"/>
    <property type="match status" value="1"/>
</dbReference>
<evidence type="ECO:0000256" key="1">
    <source>
        <dbReference type="ARBA" id="ARBA00004141"/>
    </source>
</evidence>
<sequence>MVKIALYLALIVSFFMIFNAPWVAALVYSIVSVMQPQYIWFWAFEDFSAFKVSAGITIIAWAWHVLNGNIRWDVYKSGQFKGVVALTIIFHLSNALTPYESYFSLVSGDLVVDIFTTIAIMYFFVLPLINQENTIKFFGFMFIFITVYYAYWANDHYLSGNWSQFEGGRLLGPRRSPYKDGNVTSIVLTSGLAFVMFGIRYFKQKWLKYALIMTIPFIWHALILFASRGALLSAASVTLFFALVVKSKSLNLVMAIGFVAMLVYQGGMLVQRTSSTVSQAQSSSSGDEPLNPRLVSWSVGIGIAFEYPLLGAGPQRFQYASQQLYPGKSPHVAHNTLINFSANTGLIAGLIYLSFFWVSYKQYKFVKRFAEDNSTFDYINLSCMGGLVGFFVGAFFLDLIIFEPFYFLLILITANYYMVKNAVENNTGIEGIRMADLSEDDASNTQKVTA</sequence>
<keyword evidence="4 5" id="KW-0472">Membrane</keyword>
<proteinExistence type="predicted"/>
<feature type="transmembrane region" description="Helical" evidence="5">
    <location>
        <begin position="337"/>
        <end position="358"/>
    </location>
</feature>
<dbReference type="OrthoDB" id="9768226at2"/>
<dbReference type="Proteomes" id="UP000238949">
    <property type="component" value="Unassembled WGS sequence"/>
</dbReference>
<dbReference type="Pfam" id="PF04932">
    <property type="entry name" value="Wzy_C"/>
    <property type="match status" value="1"/>
</dbReference>
<protein>
    <recommendedName>
        <fullName evidence="6">O-antigen ligase-related domain-containing protein</fullName>
    </recommendedName>
</protein>
<keyword evidence="3 5" id="KW-1133">Transmembrane helix</keyword>
<keyword evidence="8" id="KW-1185">Reference proteome</keyword>
<feature type="domain" description="O-antigen ligase-related" evidence="6">
    <location>
        <begin position="220"/>
        <end position="353"/>
    </location>
</feature>
<evidence type="ECO:0000256" key="2">
    <source>
        <dbReference type="ARBA" id="ARBA00022692"/>
    </source>
</evidence>
<dbReference type="AlphaFoldDB" id="A0A2S9VDD6"/>
<gene>
    <name evidence="7" type="ORF">C6Y40_06630</name>
</gene>
<dbReference type="GO" id="GO:0016020">
    <property type="term" value="C:membrane"/>
    <property type="evidence" value="ECO:0007669"/>
    <property type="project" value="UniProtKB-SubCell"/>
</dbReference>
<dbReference type="InterPro" id="IPR051533">
    <property type="entry name" value="WaaL-like"/>
</dbReference>
<organism evidence="7 8">
    <name type="scientific">Alteromonas alba</name>
    <dbReference type="NCBI Taxonomy" id="2079529"/>
    <lineage>
        <taxon>Bacteria</taxon>
        <taxon>Pseudomonadati</taxon>
        <taxon>Pseudomonadota</taxon>
        <taxon>Gammaproteobacteria</taxon>
        <taxon>Alteromonadales</taxon>
        <taxon>Alteromonadaceae</taxon>
        <taxon>Alteromonas/Salinimonas group</taxon>
        <taxon>Alteromonas</taxon>
    </lineage>
</organism>